<evidence type="ECO:0000313" key="1">
    <source>
        <dbReference type="EMBL" id="SHM71181.1"/>
    </source>
</evidence>
<dbReference type="Proteomes" id="UP000184364">
    <property type="component" value="Unassembled WGS sequence"/>
</dbReference>
<proteinExistence type="predicted"/>
<evidence type="ECO:0000313" key="2">
    <source>
        <dbReference type="Proteomes" id="UP000184364"/>
    </source>
</evidence>
<keyword evidence="2" id="KW-1185">Reference proteome</keyword>
<reference evidence="2" key="1">
    <citation type="submission" date="2016-11" db="EMBL/GenBank/DDBJ databases">
        <authorList>
            <person name="Varghese N."/>
            <person name="Submissions S."/>
        </authorList>
    </citation>
    <scope>NUCLEOTIDE SEQUENCE [LARGE SCALE GENOMIC DNA]</scope>
    <source>
        <strain evidence="2">DSM 26899</strain>
    </source>
</reference>
<dbReference type="EMBL" id="FRAV01000079">
    <property type="protein sequence ID" value="SHM71181.1"/>
    <property type="molecule type" value="Genomic_DNA"/>
</dbReference>
<organism evidence="1 2">
    <name type="scientific">Chryseobacterium polytrichastri</name>
    <dbReference type="NCBI Taxonomy" id="1302687"/>
    <lineage>
        <taxon>Bacteria</taxon>
        <taxon>Pseudomonadati</taxon>
        <taxon>Bacteroidota</taxon>
        <taxon>Flavobacteriia</taxon>
        <taxon>Flavobacteriales</taxon>
        <taxon>Weeksellaceae</taxon>
        <taxon>Chryseobacterium group</taxon>
        <taxon>Chryseobacterium</taxon>
    </lineage>
</organism>
<accession>A0A1M7L1E4</accession>
<name>A0A1M7L1E4_9FLAO</name>
<dbReference type="AlphaFoldDB" id="A0A1M7L1E4"/>
<protein>
    <submittedName>
        <fullName evidence="1">Uncharacterized protein</fullName>
    </submittedName>
</protein>
<sequence length="33" mass="3872">MKKIASDHWKGYESIIPKKKYLQTKSETFTVEG</sequence>
<dbReference type="STRING" id="1302687.SAMN05444267_10792"/>
<gene>
    <name evidence="1" type="ORF">SAMN05444267_10792</name>
</gene>